<protein>
    <submittedName>
        <fullName evidence="2">Looped-hinge helix DNA binding domain-containing protein, AbrB family</fullName>
    </submittedName>
</protein>
<name>A0A1M7R640_9BURK</name>
<evidence type="ECO:0000259" key="1">
    <source>
        <dbReference type="SMART" id="SM00966"/>
    </source>
</evidence>
<evidence type="ECO:0000313" key="2">
    <source>
        <dbReference type="EMBL" id="SHN40825.1"/>
    </source>
</evidence>
<dbReference type="Gene3D" id="2.10.260.10">
    <property type="match status" value="1"/>
</dbReference>
<accession>A0A1M7R640</accession>
<dbReference type="EMBL" id="FRCX01000011">
    <property type="protein sequence ID" value="SHN40825.1"/>
    <property type="molecule type" value="Genomic_DNA"/>
</dbReference>
<dbReference type="STRING" id="551987.SAMN05192549_11198"/>
<gene>
    <name evidence="2" type="ORF">SAMN05192549_11198</name>
</gene>
<dbReference type="SMART" id="SM00966">
    <property type="entry name" value="SpoVT_AbrB"/>
    <property type="match status" value="1"/>
</dbReference>
<dbReference type="AlphaFoldDB" id="A0A1M7R640"/>
<keyword evidence="3" id="KW-1185">Reference proteome</keyword>
<dbReference type="SUPFAM" id="SSF89447">
    <property type="entry name" value="AbrB/MazE/MraZ-like"/>
    <property type="match status" value="1"/>
</dbReference>
<dbReference type="InterPro" id="IPR007159">
    <property type="entry name" value="SpoVT-AbrB_dom"/>
</dbReference>
<reference evidence="3" key="1">
    <citation type="submission" date="2016-11" db="EMBL/GenBank/DDBJ databases">
        <authorList>
            <person name="Varghese N."/>
            <person name="Submissions S."/>
        </authorList>
    </citation>
    <scope>NUCLEOTIDE SEQUENCE [LARGE SCALE GENOMIC DNA]</scope>
    <source>
        <strain evidence="3">Sac-22</strain>
    </source>
</reference>
<sequence>METSKVNDDGTVTIPKAICENLGIHTGAIVEFFVAGYQLEVRVQGAKRPDYPDVPKSGYGMIQSKRPAVPVDFDPAELLK</sequence>
<dbReference type="InterPro" id="IPR037914">
    <property type="entry name" value="SpoVT-AbrB_sf"/>
</dbReference>
<evidence type="ECO:0000313" key="3">
    <source>
        <dbReference type="Proteomes" id="UP000184339"/>
    </source>
</evidence>
<dbReference type="RefSeq" id="WP_072787727.1">
    <property type="nucleotide sequence ID" value="NZ_FRCX01000011.1"/>
</dbReference>
<organism evidence="2 3">
    <name type="scientific">Duganella sacchari</name>
    <dbReference type="NCBI Taxonomy" id="551987"/>
    <lineage>
        <taxon>Bacteria</taxon>
        <taxon>Pseudomonadati</taxon>
        <taxon>Pseudomonadota</taxon>
        <taxon>Betaproteobacteria</taxon>
        <taxon>Burkholderiales</taxon>
        <taxon>Oxalobacteraceae</taxon>
        <taxon>Telluria group</taxon>
        <taxon>Duganella</taxon>
    </lineage>
</organism>
<proteinExistence type="predicted"/>
<dbReference type="GO" id="GO:0003677">
    <property type="term" value="F:DNA binding"/>
    <property type="evidence" value="ECO:0007669"/>
    <property type="project" value="InterPro"/>
</dbReference>
<dbReference type="OrthoDB" id="8781503at2"/>
<feature type="domain" description="SpoVT-AbrB" evidence="1">
    <location>
        <begin position="4"/>
        <end position="49"/>
    </location>
</feature>
<dbReference type="Proteomes" id="UP000184339">
    <property type="component" value="Unassembled WGS sequence"/>
</dbReference>